<protein>
    <submittedName>
        <fullName evidence="5">DUF974-domain-containing protein</fullName>
    </submittedName>
</protein>
<dbReference type="InParanoid" id="A0A1Y1XNT2"/>
<evidence type="ECO:0000256" key="1">
    <source>
        <dbReference type="ARBA" id="ARBA00010785"/>
    </source>
</evidence>
<dbReference type="Pfam" id="PF06159">
    <property type="entry name" value="TRAPPC13_N"/>
    <property type="match status" value="1"/>
</dbReference>
<dbReference type="Pfam" id="PF23647">
    <property type="entry name" value="TRAPPC13_M"/>
    <property type="match status" value="1"/>
</dbReference>
<dbReference type="InterPro" id="IPR055427">
    <property type="entry name" value="TRAPPC13_N"/>
</dbReference>
<dbReference type="InterPro" id="IPR055428">
    <property type="entry name" value="TRAPPC13_C"/>
</dbReference>
<dbReference type="EMBL" id="MCFE01000557">
    <property type="protein sequence ID" value="ORX87186.1"/>
    <property type="molecule type" value="Genomic_DNA"/>
</dbReference>
<accession>A0A1Y1XNT2</accession>
<gene>
    <name evidence="5" type="ORF">K493DRAFT_237567</name>
</gene>
<evidence type="ECO:0000259" key="2">
    <source>
        <dbReference type="Pfam" id="PF06159"/>
    </source>
</evidence>
<comment type="similarity">
    <text evidence="1">Belongs to the TRAPPC13 family.</text>
</comment>
<organism evidence="5 6">
    <name type="scientific">Basidiobolus meristosporus CBS 931.73</name>
    <dbReference type="NCBI Taxonomy" id="1314790"/>
    <lineage>
        <taxon>Eukaryota</taxon>
        <taxon>Fungi</taxon>
        <taxon>Fungi incertae sedis</taxon>
        <taxon>Zoopagomycota</taxon>
        <taxon>Entomophthoromycotina</taxon>
        <taxon>Basidiobolomycetes</taxon>
        <taxon>Basidiobolales</taxon>
        <taxon>Basidiobolaceae</taxon>
        <taxon>Basidiobolus</taxon>
    </lineage>
</organism>
<comment type="caution">
    <text evidence="5">The sequence shown here is derived from an EMBL/GenBank/DDBJ whole genome shotgun (WGS) entry which is preliminary data.</text>
</comment>
<name>A0A1Y1XNT2_9FUNG</name>
<feature type="domain" description="Trafficking protein particle complex subunit 13 middle" evidence="4">
    <location>
        <begin position="176"/>
        <end position="302"/>
    </location>
</feature>
<dbReference type="Pfam" id="PF23643">
    <property type="entry name" value="TRAPPC13_C"/>
    <property type="match status" value="1"/>
</dbReference>
<dbReference type="OrthoDB" id="10250284at2759"/>
<dbReference type="GO" id="GO:1990072">
    <property type="term" value="C:TRAPPIII protein complex"/>
    <property type="evidence" value="ECO:0007669"/>
    <property type="project" value="TreeGrafter"/>
</dbReference>
<reference evidence="5 6" key="1">
    <citation type="submission" date="2016-07" db="EMBL/GenBank/DDBJ databases">
        <title>Pervasive Adenine N6-methylation of Active Genes in Fungi.</title>
        <authorList>
            <consortium name="DOE Joint Genome Institute"/>
            <person name="Mondo S.J."/>
            <person name="Dannebaum R.O."/>
            <person name="Kuo R.C."/>
            <person name="Labutti K."/>
            <person name="Haridas S."/>
            <person name="Kuo A."/>
            <person name="Salamov A."/>
            <person name="Ahrendt S.R."/>
            <person name="Lipzen A."/>
            <person name="Sullivan W."/>
            <person name="Andreopoulos W.B."/>
            <person name="Clum A."/>
            <person name="Lindquist E."/>
            <person name="Daum C."/>
            <person name="Ramamoorthy G.K."/>
            <person name="Gryganskyi A."/>
            <person name="Culley D."/>
            <person name="Magnuson J.K."/>
            <person name="James T.Y."/>
            <person name="O'Malley M.A."/>
            <person name="Stajich J.E."/>
            <person name="Spatafora J.W."/>
            <person name="Visel A."/>
            <person name="Grigoriev I.V."/>
        </authorList>
    </citation>
    <scope>NUCLEOTIDE SEQUENCE [LARGE SCALE GENOMIC DNA]</scope>
    <source>
        <strain evidence="5 6">CBS 931.73</strain>
    </source>
</reference>
<proteinExistence type="inferred from homology"/>
<dbReference type="PANTHER" id="PTHR13134">
    <property type="entry name" value="TRAFFICKING PROTEIN PARTICLE COMPLEX SUBUNIT 13"/>
    <property type="match status" value="1"/>
</dbReference>
<evidence type="ECO:0000313" key="6">
    <source>
        <dbReference type="Proteomes" id="UP000193498"/>
    </source>
</evidence>
<evidence type="ECO:0000313" key="5">
    <source>
        <dbReference type="EMBL" id="ORX87186.1"/>
    </source>
</evidence>
<keyword evidence="6" id="KW-1185">Reference proteome</keyword>
<dbReference type="InterPro" id="IPR055429">
    <property type="entry name" value="TRAPPC13_M"/>
</dbReference>
<dbReference type="PANTHER" id="PTHR13134:SF3">
    <property type="entry name" value="TRAFFICKING PROTEIN PARTICLE COMPLEX SUBUNIT 13"/>
    <property type="match status" value="1"/>
</dbReference>
<dbReference type="Proteomes" id="UP000193498">
    <property type="component" value="Unassembled WGS sequence"/>
</dbReference>
<dbReference type="AlphaFoldDB" id="A0A1Y1XNT2"/>
<sequence>MVGLKLMRLSRPSLAMAQPIFYENGTGTLAETLHQLALNDPTVLENRSKDTTDTSSLRLRDFGLSETLILPNSWGSIYLGEFLTCYLCLNNESPQPVRELSVKVELQTTSKRFPLADTTTSPVENFLPNQTNELVVQHEVKELGIHILVCSVQYLTHTEERKFFRKFFKFQIQNPLAVKTKVNNSHGGKMLLEIQLQNVAASSMHLENLRFEPSEPFNHTDLNQIQGDSDHQGNVDQHSIFGVGDMLAPKDIRQYVYMLYPKSLNDITARTTNVLGKLDIVWRSVLGEFGRLQTSPLMRKPPTLEKVELNVIESPLNIFLEEPFRIRCRLSNRTSSPMHVNLTTNKAKMGSILITGHSSKYLGDVPANDSVDLSLDFVPLAPGLQRIGGIRVLDTLGGYAQDFDYLWDVFVSYEKDQPDR</sequence>
<feature type="domain" description="Trafficking protein particle complex subunit 13 N-terminal" evidence="2">
    <location>
        <begin position="2"/>
        <end position="171"/>
    </location>
</feature>
<dbReference type="STRING" id="1314790.A0A1Y1XNT2"/>
<feature type="domain" description="Trafficking protein particle complex subunit 13 C-terminal" evidence="3">
    <location>
        <begin position="317"/>
        <end position="411"/>
    </location>
</feature>
<evidence type="ECO:0000259" key="4">
    <source>
        <dbReference type="Pfam" id="PF23647"/>
    </source>
</evidence>
<dbReference type="InterPro" id="IPR010378">
    <property type="entry name" value="TRAPPC13"/>
</dbReference>
<evidence type="ECO:0000259" key="3">
    <source>
        <dbReference type="Pfam" id="PF23643"/>
    </source>
</evidence>